<evidence type="ECO:0000259" key="4">
    <source>
        <dbReference type="Pfam" id="PF00703"/>
    </source>
</evidence>
<comment type="similarity">
    <text evidence="1">Belongs to the glycosyl hydrolase 2 family.</text>
</comment>
<dbReference type="InterPro" id="IPR036156">
    <property type="entry name" value="Beta-gal/glucu_dom_sf"/>
</dbReference>
<dbReference type="SUPFAM" id="SSF51445">
    <property type="entry name" value="(Trans)glycosidases"/>
    <property type="match status" value="1"/>
</dbReference>
<evidence type="ECO:0000259" key="7">
    <source>
        <dbReference type="Pfam" id="PF16355"/>
    </source>
</evidence>
<dbReference type="Gene3D" id="2.60.40.10">
    <property type="entry name" value="Immunoglobulins"/>
    <property type="match status" value="3"/>
</dbReference>
<dbReference type="InterPro" id="IPR051913">
    <property type="entry name" value="GH2_Domain-Containing"/>
</dbReference>
<feature type="domain" description="Glycosyl hydrolases family 2 sugar binding" evidence="6">
    <location>
        <begin position="59"/>
        <end position="192"/>
    </location>
</feature>
<feature type="domain" description="Glycoside hydrolase family 2" evidence="8">
    <location>
        <begin position="716"/>
        <end position="818"/>
    </location>
</feature>
<dbReference type="InterPro" id="IPR006104">
    <property type="entry name" value="Glyco_hydro_2_N"/>
</dbReference>
<dbReference type="PANTHER" id="PTHR42732">
    <property type="entry name" value="BETA-GALACTOSIDASE"/>
    <property type="match status" value="1"/>
</dbReference>
<dbReference type="Gene3D" id="3.20.20.80">
    <property type="entry name" value="Glycosidases"/>
    <property type="match status" value="1"/>
</dbReference>
<dbReference type="InterPro" id="IPR013783">
    <property type="entry name" value="Ig-like_fold"/>
</dbReference>
<dbReference type="Pfam" id="PF02837">
    <property type="entry name" value="Glyco_hydro_2_N"/>
    <property type="match status" value="1"/>
</dbReference>
<dbReference type="RefSeq" id="WP_101310221.1">
    <property type="nucleotide sequence ID" value="NZ_MVDE01000018.1"/>
</dbReference>
<keyword evidence="2" id="KW-0378">Hydrolase</keyword>
<dbReference type="PROSITE" id="PS00608">
    <property type="entry name" value="GLYCOSYL_HYDROL_F2_2"/>
    <property type="match status" value="1"/>
</dbReference>
<dbReference type="Pfam" id="PF16355">
    <property type="entry name" value="DUF4982"/>
    <property type="match status" value="1"/>
</dbReference>
<dbReference type="GO" id="GO:0005975">
    <property type="term" value="P:carbohydrate metabolic process"/>
    <property type="evidence" value="ECO:0007669"/>
    <property type="project" value="InterPro"/>
</dbReference>
<proteinExistence type="inferred from homology"/>
<dbReference type="PANTHER" id="PTHR42732:SF1">
    <property type="entry name" value="BETA-MANNOSIDASE"/>
    <property type="match status" value="1"/>
</dbReference>
<dbReference type="SUPFAM" id="SSF49303">
    <property type="entry name" value="beta-Galactosidase/glucuronidase domain"/>
    <property type="match status" value="1"/>
</dbReference>
<dbReference type="Proteomes" id="UP000233618">
    <property type="component" value="Unassembled WGS sequence"/>
</dbReference>
<evidence type="ECO:0000313" key="9">
    <source>
        <dbReference type="EMBL" id="PKQ66009.1"/>
    </source>
</evidence>
<evidence type="ECO:0000256" key="1">
    <source>
        <dbReference type="ARBA" id="ARBA00007401"/>
    </source>
</evidence>
<dbReference type="InterPro" id="IPR006103">
    <property type="entry name" value="Glyco_hydro_2_cat"/>
</dbReference>
<dbReference type="Gene3D" id="2.60.120.260">
    <property type="entry name" value="Galactose-binding domain-like"/>
    <property type="match status" value="1"/>
</dbReference>
<dbReference type="Pfam" id="PF02836">
    <property type="entry name" value="Glyco_hydro_2_C"/>
    <property type="match status" value="1"/>
</dbReference>
<dbReference type="InterPro" id="IPR006101">
    <property type="entry name" value="Glyco_hydro_2"/>
</dbReference>
<accession>A0A2N3I6T6</accession>
<evidence type="ECO:0000313" key="10">
    <source>
        <dbReference type="Proteomes" id="UP000233618"/>
    </source>
</evidence>
<dbReference type="AlphaFoldDB" id="A0A2N3I6T6"/>
<dbReference type="InterPro" id="IPR006102">
    <property type="entry name" value="Ig-like_GH2"/>
</dbReference>
<feature type="domain" description="DUF4982" evidence="7">
    <location>
        <begin position="645"/>
        <end position="701"/>
    </location>
</feature>
<evidence type="ECO:0000259" key="6">
    <source>
        <dbReference type="Pfam" id="PF02837"/>
    </source>
</evidence>
<dbReference type="PRINTS" id="PR00132">
    <property type="entry name" value="GLHYDRLASE2"/>
</dbReference>
<keyword evidence="3" id="KW-0326">Glycosidase</keyword>
<evidence type="ECO:0000256" key="3">
    <source>
        <dbReference type="ARBA" id="ARBA00023295"/>
    </source>
</evidence>
<evidence type="ECO:0000259" key="8">
    <source>
        <dbReference type="Pfam" id="PF18565"/>
    </source>
</evidence>
<dbReference type="SUPFAM" id="SSF49785">
    <property type="entry name" value="Galactose-binding domain-like"/>
    <property type="match status" value="1"/>
</dbReference>
<feature type="domain" description="Glycoside hydrolase family 2 catalytic" evidence="5">
    <location>
        <begin position="316"/>
        <end position="465"/>
    </location>
</feature>
<dbReference type="GO" id="GO:0004553">
    <property type="term" value="F:hydrolase activity, hydrolyzing O-glycosyl compounds"/>
    <property type="evidence" value="ECO:0007669"/>
    <property type="project" value="InterPro"/>
</dbReference>
<dbReference type="InterPro" id="IPR032311">
    <property type="entry name" value="DUF4982"/>
</dbReference>
<keyword evidence="10" id="KW-1185">Reference proteome</keyword>
<dbReference type="InterPro" id="IPR023232">
    <property type="entry name" value="Glyco_hydro_2_AS"/>
</dbReference>
<gene>
    <name evidence="9" type="ORF">BZG01_12695</name>
</gene>
<dbReference type="Pfam" id="PF18565">
    <property type="entry name" value="Glyco_hydro2_C5"/>
    <property type="match status" value="1"/>
</dbReference>
<sequence>MEKIKDKILLILFVFSSIAVFAQNKEISNRTIAFDSDWLFIKENVENGEKTDIDDSQWRKLNLPHDWSIEDLPNQITDSIIGPFSKAAPSQRDGGFLVGGTAWYRKHFVLEKTEQAKNVFIQFDGVYMNSDVWVNGHHLGNHPYGYTSFYYDLTPYLLPAGQSNVIAVQVKNEGLNCRWYSGSGIYRHVWLTKVNPVHIDNWGTYITTPSVSDNEAEVAIETTIKSNHKNTPVTLYAEIFNELGVLVAKSSQDILSLKEKTVTYTQKVRVENPALWSIDNPVLYSAKVKIFQGEDVLDETTTTFGIRSIHFDAKTGFTLNGKNILLKGGCIHHDNGPLGAAAIDRAEERKVELLKQNGYNAIRLSHNPYSPAFLDACDRLGMLVINEAFDAWQDPKKPQDYHLYFDEWWQKDIASMVRRDRNHPSIIMWSTGNEIYESIDTDGYESGRKLAEAIRAIDSTRPVTMAIPKFIMAMSSRKGKKWIDTAPSFNNVDVCGYNYATSKYKKDHVKFPERVMYESETFPPLVYESWEIAKKLPYAIGMFTWSAMDYLGEAGLGAPRIVQEDSETSSNLFLEPAWPIFNAYCGELDLIGNKKVNSYYLDIVWDRSDVEMLVQPPIPEGYKEADFFYNFPKQIKSWSFPGEEGTKLKVFVHTKAELVKLELNGKFIAAHPILPNSITTKFNVPYKTGTLVAKCFEKGVMVSSDTLKTVGKPYTIKLSPDRAVINASPNDLSYVSVEVVDEQGNLVPYVDDLLINYQIKGKAKLAGVGNGNPADISSFQQPQKKVYQGKGLVILMPNGNKGSVTLRATAEGLKGAKVSIKLE</sequence>
<evidence type="ECO:0000256" key="2">
    <source>
        <dbReference type="ARBA" id="ARBA00022801"/>
    </source>
</evidence>
<protein>
    <recommendedName>
        <fullName evidence="11">Beta-galactosidase</fullName>
    </recommendedName>
</protein>
<feature type="domain" description="Glycoside hydrolase family 2 immunoglobulin-like beta-sandwich" evidence="4">
    <location>
        <begin position="198"/>
        <end position="307"/>
    </location>
</feature>
<evidence type="ECO:0008006" key="11">
    <source>
        <dbReference type="Google" id="ProtNLM"/>
    </source>
</evidence>
<reference evidence="9 10" key="1">
    <citation type="journal article" date="2017" name="Front. Microbiol.">
        <title>Labilibaculum manganireducens gen. nov., sp. nov. and Labilibaculum filiforme sp. nov., Novel Bacteroidetes Isolated from Subsurface Sediments of the Baltic Sea.</title>
        <authorList>
            <person name="Vandieken V."/>
            <person name="Marshall I.P."/>
            <person name="Niemann H."/>
            <person name="Engelen B."/>
            <person name="Cypionka H."/>
        </authorList>
    </citation>
    <scope>NUCLEOTIDE SEQUENCE [LARGE SCALE GENOMIC DNA]</scope>
    <source>
        <strain evidence="9 10">59.10-2M</strain>
    </source>
</reference>
<dbReference type="InterPro" id="IPR040605">
    <property type="entry name" value="Glyco_hydro2_dom5"/>
</dbReference>
<dbReference type="InterPro" id="IPR008979">
    <property type="entry name" value="Galactose-bd-like_sf"/>
</dbReference>
<dbReference type="Pfam" id="PF00703">
    <property type="entry name" value="Glyco_hydro_2"/>
    <property type="match status" value="1"/>
</dbReference>
<name>A0A2N3I6T6_9BACT</name>
<dbReference type="EMBL" id="MVDE01000018">
    <property type="protein sequence ID" value="PKQ66009.1"/>
    <property type="molecule type" value="Genomic_DNA"/>
</dbReference>
<organism evidence="9 10">
    <name type="scientific">Labilibaculum manganireducens</name>
    <dbReference type="NCBI Taxonomy" id="1940525"/>
    <lineage>
        <taxon>Bacteria</taxon>
        <taxon>Pseudomonadati</taxon>
        <taxon>Bacteroidota</taxon>
        <taxon>Bacteroidia</taxon>
        <taxon>Marinilabiliales</taxon>
        <taxon>Marinifilaceae</taxon>
        <taxon>Labilibaculum</taxon>
    </lineage>
</organism>
<evidence type="ECO:0000259" key="5">
    <source>
        <dbReference type="Pfam" id="PF02836"/>
    </source>
</evidence>
<dbReference type="InterPro" id="IPR017853">
    <property type="entry name" value="GH"/>
</dbReference>
<comment type="caution">
    <text evidence="9">The sequence shown here is derived from an EMBL/GenBank/DDBJ whole genome shotgun (WGS) entry which is preliminary data.</text>
</comment>